<protein>
    <recommendedName>
        <fullName evidence="1">GST N-terminal domain-containing protein</fullName>
    </recommendedName>
</protein>
<reference evidence="2 3" key="1">
    <citation type="submission" date="2017-06" db="EMBL/GenBank/DDBJ databases">
        <title>Ant-infecting Ophiocordyceps genomes reveal a high diversity of potential behavioral manipulation genes and a possible major role for enterotoxins.</title>
        <authorList>
            <person name="De Bekker C."/>
            <person name="Evans H.C."/>
            <person name="Brachmann A."/>
            <person name="Hughes D.P."/>
        </authorList>
    </citation>
    <scope>NUCLEOTIDE SEQUENCE [LARGE SCALE GENOMIC DNA]</scope>
    <source>
        <strain evidence="2 3">1348a</strain>
    </source>
</reference>
<keyword evidence="3" id="KW-1185">Reference proteome</keyword>
<dbReference type="Gene3D" id="1.20.1050.10">
    <property type="match status" value="1"/>
</dbReference>
<organism evidence="2 3">
    <name type="scientific">Ophiocordyceps australis</name>
    <dbReference type="NCBI Taxonomy" id="1399860"/>
    <lineage>
        <taxon>Eukaryota</taxon>
        <taxon>Fungi</taxon>
        <taxon>Dikarya</taxon>
        <taxon>Ascomycota</taxon>
        <taxon>Pezizomycotina</taxon>
        <taxon>Sordariomycetes</taxon>
        <taxon>Hypocreomycetidae</taxon>
        <taxon>Hypocreales</taxon>
        <taxon>Ophiocordycipitaceae</taxon>
        <taxon>Ophiocordyceps</taxon>
    </lineage>
</organism>
<dbReference type="Gene3D" id="3.40.30.10">
    <property type="entry name" value="Glutaredoxin"/>
    <property type="match status" value="1"/>
</dbReference>
<comment type="caution">
    <text evidence="2">The sequence shown here is derived from an EMBL/GenBank/DDBJ whole genome shotgun (WGS) entry which is preliminary data.</text>
</comment>
<evidence type="ECO:0000259" key="1">
    <source>
        <dbReference type="PROSITE" id="PS50404"/>
    </source>
</evidence>
<dbReference type="OrthoDB" id="414243at2759"/>
<dbReference type="Proteomes" id="UP000224854">
    <property type="component" value="Unassembled WGS sequence"/>
</dbReference>
<dbReference type="InterPro" id="IPR036249">
    <property type="entry name" value="Thioredoxin-like_sf"/>
</dbReference>
<gene>
    <name evidence="2" type="ORF">CDD82_1757</name>
</gene>
<evidence type="ECO:0000313" key="3">
    <source>
        <dbReference type="Proteomes" id="UP000224854"/>
    </source>
</evidence>
<proteinExistence type="predicted"/>
<evidence type="ECO:0000313" key="2">
    <source>
        <dbReference type="EMBL" id="PHH64506.1"/>
    </source>
</evidence>
<dbReference type="EMBL" id="NJEU01001557">
    <property type="protein sequence ID" value="PHH64506.1"/>
    <property type="molecule type" value="Genomic_DNA"/>
</dbReference>
<dbReference type="SUPFAM" id="SSF52833">
    <property type="entry name" value="Thioredoxin-like"/>
    <property type="match status" value="1"/>
</dbReference>
<sequence>MAQQPEYELIYWPKLIGRGEFVRLVFEEAGIAYKDSSREADAIPHLISYTSVSNKGGSGNPPVLACPIVKHGDFYISQLPNILLYLGQQLGLVPDGADTRALFHMNGIALTILEGLCSEAHDTHHPISSALYYEEQKEEAVRPAARG</sequence>
<name>A0A2C5Y9W4_9HYPO</name>
<dbReference type="PROSITE" id="PS50404">
    <property type="entry name" value="GST_NTER"/>
    <property type="match status" value="1"/>
</dbReference>
<dbReference type="InterPro" id="IPR004045">
    <property type="entry name" value="Glutathione_S-Trfase_N"/>
</dbReference>
<dbReference type="AlphaFoldDB" id="A0A2C5Y9W4"/>
<feature type="domain" description="GST N-terminal" evidence="1">
    <location>
        <begin position="6"/>
        <end position="94"/>
    </location>
</feature>
<accession>A0A2C5Y9W4</accession>